<protein>
    <submittedName>
        <fullName evidence="4">ATP-binding protein</fullName>
    </submittedName>
</protein>
<dbReference type="EMBL" id="CP045643">
    <property type="protein sequence ID" value="QFZ78348.1"/>
    <property type="molecule type" value="Genomic_DNA"/>
</dbReference>
<dbReference type="InterPro" id="IPR003594">
    <property type="entry name" value="HATPase_dom"/>
</dbReference>
<feature type="compositionally biased region" description="Low complexity" evidence="2">
    <location>
        <begin position="28"/>
        <end position="50"/>
    </location>
</feature>
<evidence type="ECO:0000313" key="4">
    <source>
        <dbReference type="EMBL" id="QFZ78348.1"/>
    </source>
</evidence>
<dbReference type="Proteomes" id="UP000326179">
    <property type="component" value="Chromosome"/>
</dbReference>
<dbReference type="PANTHER" id="PTHR35526:SF3">
    <property type="entry name" value="ANTI-SIGMA-F FACTOR RSBW"/>
    <property type="match status" value="1"/>
</dbReference>
<accession>A0A5Q0LMN4</accession>
<keyword evidence="4" id="KW-0547">Nucleotide-binding</keyword>
<evidence type="ECO:0000256" key="2">
    <source>
        <dbReference type="SAM" id="MobiDB-lite"/>
    </source>
</evidence>
<keyword evidence="4" id="KW-0067">ATP-binding</keyword>
<dbReference type="PANTHER" id="PTHR35526">
    <property type="entry name" value="ANTI-SIGMA-F FACTOR RSBW-RELATED"/>
    <property type="match status" value="1"/>
</dbReference>
<dbReference type="InterPro" id="IPR036890">
    <property type="entry name" value="HATPase_C_sf"/>
</dbReference>
<evidence type="ECO:0000256" key="1">
    <source>
        <dbReference type="ARBA" id="ARBA00022527"/>
    </source>
</evidence>
<dbReference type="SUPFAM" id="SSF55874">
    <property type="entry name" value="ATPase domain of HSP90 chaperone/DNA topoisomerase II/histidine kinase"/>
    <property type="match status" value="1"/>
</dbReference>
<dbReference type="AlphaFoldDB" id="A0A5Q0LMN4"/>
<evidence type="ECO:0000313" key="5">
    <source>
        <dbReference type="Proteomes" id="UP000326179"/>
    </source>
</evidence>
<reference evidence="4 5" key="1">
    <citation type="submission" date="2019-10" db="EMBL/GenBank/DDBJ databases">
        <title>A novel species.</title>
        <authorList>
            <person name="Gao J."/>
        </authorList>
    </citation>
    <scope>NUCLEOTIDE SEQUENCE [LARGE SCALE GENOMIC DNA]</scope>
    <source>
        <strain evidence="4 5">QMT-28</strain>
    </source>
</reference>
<feature type="region of interest" description="Disordered" evidence="2">
    <location>
        <begin position="1"/>
        <end position="76"/>
    </location>
</feature>
<dbReference type="Gene3D" id="3.30.565.10">
    <property type="entry name" value="Histidine kinase-like ATPase, C-terminal domain"/>
    <property type="match status" value="1"/>
</dbReference>
<keyword evidence="1" id="KW-0418">Kinase</keyword>
<dbReference type="Pfam" id="PF13581">
    <property type="entry name" value="HATPase_c_2"/>
    <property type="match status" value="1"/>
</dbReference>
<evidence type="ECO:0000259" key="3">
    <source>
        <dbReference type="Pfam" id="PF13581"/>
    </source>
</evidence>
<dbReference type="KEGG" id="sfy:GFH48_38165"/>
<keyword evidence="1" id="KW-0723">Serine/threonine-protein kinase</keyword>
<sequence>MDNSSGVNRTVGAPDLTSHQGDAVSLSARQAPSPAGGRAAPRAGRTLPAGLPVDGAPDRVPGQERAGRVEPTGDVPRSASLRITESPQGFAQARDFTRRTLGRWALGDRSDDAVLVVTELATNALLHAAPQARAGQSGVWLKLTLRRAHVVCAVTDQSDSPPLCPRTDGALEVHGRGLRIVEALSEHWGWTRSPAGKTVWAMLPAPPRHTSPAWQGPA</sequence>
<dbReference type="CDD" id="cd16936">
    <property type="entry name" value="HATPase_RsbW-like"/>
    <property type="match status" value="1"/>
</dbReference>
<gene>
    <name evidence="4" type="ORF">GFH48_38165</name>
</gene>
<dbReference type="GO" id="GO:0005524">
    <property type="term" value="F:ATP binding"/>
    <property type="evidence" value="ECO:0007669"/>
    <property type="project" value="UniProtKB-KW"/>
</dbReference>
<proteinExistence type="predicted"/>
<dbReference type="InterPro" id="IPR050267">
    <property type="entry name" value="Anti-sigma-factor_SerPK"/>
</dbReference>
<keyword evidence="1" id="KW-0808">Transferase</keyword>
<organism evidence="4 5">
    <name type="scientific">Streptomyces fagopyri</name>
    <dbReference type="NCBI Taxonomy" id="2662397"/>
    <lineage>
        <taxon>Bacteria</taxon>
        <taxon>Bacillati</taxon>
        <taxon>Actinomycetota</taxon>
        <taxon>Actinomycetes</taxon>
        <taxon>Kitasatosporales</taxon>
        <taxon>Streptomycetaceae</taxon>
        <taxon>Streptomyces</taxon>
    </lineage>
</organism>
<feature type="domain" description="Histidine kinase/HSP90-like ATPase" evidence="3">
    <location>
        <begin position="87"/>
        <end position="201"/>
    </location>
</feature>
<keyword evidence="5" id="KW-1185">Reference proteome</keyword>
<dbReference type="GO" id="GO:0004674">
    <property type="term" value="F:protein serine/threonine kinase activity"/>
    <property type="evidence" value="ECO:0007669"/>
    <property type="project" value="UniProtKB-KW"/>
</dbReference>
<name>A0A5Q0LMN4_9ACTN</name>